<organism evidence="1 2">
    <name type="scientific">Bacillus wiedmannii</name>
    <dbReference type="NCBI Taxonomy" id="1890302"/>
    <lineage>
        <taxon>Bacteria</taxon>
        <taxon>Bacillati</taxon>
        <taxon>Bacillota</taxon>
        <taxon>Bacilli</taxon>
        <taxon>Bacillales</taxon>
        <taxon>Bacillaceae</taxon>
        <taxon>Bacillus</taxon>
        <taxon>Bacillus cereus group</taxon>
    </lineage>
</organism>
<dbReference type="Pfam" id="PF13181">
    <property type="entry name" value="TPR_8"/>
    <property type="match status" value="1"/>
</dbReference>
<dbReference type="Proteomes" id="UP000194945">
    <property type="component" value="Unassembled WGS sequence"/>
</dbReference>
<dbReference type="InterPro" id="IPR011990">
    <property type="entry name" value="TPR-like_helical_dom_sf"/>
</dbReference>
<dbReference type="InterPro" id="IPR019734">
    <property type="entry name" value="TPR_rpt"/>
</dbReference>
<dbReference type="AlphaFoldDB" id="A0A242Z156"/>
<reference evidence="1 2" key="1">
    <citation type="submission" date="2016-10" db="EMBL/GenBank/DDBJ databases">
        <title>Comparative genomics of Bacillus thuringiensis reveals a path to pathogens against multiple invertebrate hosts.</title>
        <authorList>
            <person name="Zheng J."/>
            <person name="Gao Q."/>
            <person name="Liu H."/>
            <person name="Peng D."/>
            <person name="Ruan L."/>
            <person name="Sun M."/>
        </authorList>
    </citation>
    <scope>NUCLEOTIDE SEQUENCE [LARGE SCALE GENOMIC DNA]</scope>
    <source>
        <strain evidence="1">BGSC 4BK1</strain>
    </source>
</reference>
<dbReference type="Pfam" id="PF18801">
    <property type="entry name" value="RapH_N"/>
    <property type="match status" value="1"/>
</dbReference>
<protein>
    <submittedName>
        <fullName evidence="1">Uncharacterized protein</fullName>
    </submittedName>
</protein>
<evidence type="ECO:0000313" key="1">
    <source>
        <dbReference type="EMBL" id="OTX86066.1"/>
    </source>
</evidence>
<accession>A0A242Z156</accession>
<name>A0A242Z156_9BACI</name>
<dbReference type="EMBL" id="NFDE01000059">
    <property type="protein sequence ID" value="OTX86066.1"/>
    <property type="molecule type" value="Genomic_DNA"/>
</dbReference>
<dbReference type="RefSeq" id="WP_088093258.1">
    <property type="nucleotide sequence ID" value="NZ_JAIQCN010000125.1"/>
</dbReference>
<gene>
    <name evidence="1" type="ORF">BK730_22075</name>
</gene>
<proteinExistence type="predicted"/>
<evidence type="ECO:0000313" key="2">
    <source>
        <dbReference type="Proteomes" id="UP000194945"/>
    </source>
</evidence>
<comment type="caution">
    <text evidence="1">The sequence shown here is derived from an EMBL/GenBank/DDBJ whole genome shotgun (WGS) entry which is preliminary data.</text>
</comment>
<dbReference type="SUPFAM" id="SSF48452">
    <property type="entry name" value="TPR-like"/>
    <property type="match status" value="1"/>
</dbReference>
<sequence length="357" mass="42028">MSVNLISNEKITKLLNDWYQAMIAQRVLQSEKIKEDIESKINYIKEDQTILMYYALLNARYSLLIRDTKGSKDILDKVEPLPDKNETFLEYYYHLFKAIYAINTANNSEARVHFEEAEKFLDYMHDEIEKAEFNYWLAVYYYHIMKPILAIQYAMKANEIFINNAGYELKIAACLNTLGMTNIRLNEFESAEEYLLSALDTFKKSGDEILIKRVKHNLGLLYASQNMPELAVKHLENSLENNFKTMFLLAREHFKLGKHTIANEYIEQGYKLSDVGYRHHFEILRALHNKAPLEEFEKLVIEGISYFEAEELYEWVKEYASLLGDQFYNSKNHEKASKYLHIALDADKISKERRALK</sequence>
<dbReference type="Gene3D" id="1.25.40.10">
    <property type="entry name" value="Tetratricopeptide repeat domain"/>
    <property type="match status" value="1"/>
</dbReference>